<protein>
    <submittedName>
        <fullName evidence="1">Uncharacterized protein</fullName>
    </submittedName>
</protein>
<comment type="caution">
    <text evidence="1">The sequence shown here is derived from an EMBL/GenBank/DDBJ whole genome shotgun (WGS) entry which is preliminary data.</text>
</comment>
<reference evidence="1 2" key="1">
    <citation type="submission" date="2024-06" db="EMBL/GenBank/DDBJ databases">
        <title>A chromosome-level genome assembly of beet webworm, Loxostege sticticalis.</title>
        <authorList>
            <person name="Zhang Y."/>
        </authorList>
    </citation>
    <scope>NUCLEOTIDE SEQUENCE [LARGE SCALE GENOMIC DNA]</scope>
    <source>
        <strain evidence="1">AQ026</strain>
        <tissue evidence="1">Whole body</tissue>
    </source>
</reference>
<keyword evidence="2" id="KW-1185">Reference proteome</keyword>
<gene>
    <name evidence="1" type="ORF">ABMA27_011517</name>
</gene>
<name>A0ABR3IGI1_LOXSC</name>
<accession>A0ABR3IGI1</accession>
<proteinExistence type="predicted"/>
<dbReference type="Proteomes" id="UP001549920">
    <property type="component" value="Unassembled WGS sequence"/>
</dbReference>
<dbReference type="EMBL" id="JBEUOH010000003">
    <property type="protein sequence ID" value="KAL0895384.1"/>
    <property type="molecule type" value="Genomic_DNA"/>
</dbReference>
<sequence length="220" mass="25838">MPNHLPEAEPILPGHTLLRPALGMLKSSVKFPHRDQEDGAGVYGNDYTIGMKYGGRNERVLYSGFRRTPKNYLMDENKNEYYLMRDIKKRKRSRNSPKRNFSTISKILQFVYGILENASPKKMLRFGTKKTLRNDFDNDDDLSMEDDVAVKDSMEIKNQDVSKSDESERNPKHKLFWNSQNMFNHIKIPLDAPDISEFMPVNISNKIRNWWFYHQTNKTD</sequence>
<evidence type="ECO:0000313" key="1">
    <source>
        <dbReference type="EMBL" id="KAL0895384.1"/>
    </source>
</evidence>
<evidence type="ECO:0000313" key="2">
    <source>
        <dbReference type="Proteomes" id="UP001549920"/>
    </source>
</evidence>
<organism evidence="1 2">
    <name type="scientific">Loxostege sticticalis</name>
    <name type="common">Beet webworm moth</name>
    <dbReference type="NCBI Taxonomy" id="481309"/>
    <lineage>
        <taxon>Eukaryota</taxon>
        <taxon>Metazoa</taxon>
        <taxon>Ecdysozoa</taxon>
        <taxon>Arthropoda</taxon>
        <taxon>Hexapoda</taxon>
        <taxon>Insecta</taxon>
        <taxon>Pterygota</taxon>
        <taxon>Neoptera</taxon>
        <taxon>Endopterygota</taxon>
        <taxon>Lepidoptera</taxon>
        <taxon>Glossata</taxon>
        <taxon>Ditrysia</taxon>
        <taxon>Pyraloidea</taxon>
        <taxon>Crambidae</taxon>
        <taxon>Pyraustinae</taxon>
        <taxon>Loxostege</taxon>
    </lineage>
</organism>